<dbReference type="EMBL" id="VSKM01000005">
    <property type="protein sequence ID" value="TYB76056.1"/>
    <property type="molecule type" value="Genomic_DNA"/>
</dbReference>
<reference evidence="2 3" key="1">
    <citation type="submission" date="2019-08" db="EMBL/GenBank/DDBJ databases">
        <title>Genomes of Antarctic Bizionia species.</title>
        <authorList>
            <person name="Bowman J.P."/>
        </authorList>
    </citation>
    <scope>NUCLEOTIDE SEQUENCE [LARGE SCALE GENOMIC DNA]</scope>
    <source>
        <strain evidence="2 3">HFD</strain>
    </source>
</reference>
<dbReference type="AlphaFoldDB" id="A0A8H2LMW4"/>
<accession>A0A8H2LMW4</accession>
<name>A0A8H2LMW4_9FLAO</name>
<dbReference type="InterPro" id="IPR005325">
    <property type="entry name" value="DUF308_memb"/>
</dbReference>
<dbReference type="Proteomes" id="UP000323324">
    <property type="component" value="Unassembled WGS sequence"/>
</dbReference>
<evidence type="ECO:0000313" key="3">
    <source>
        <dbReference type="Proteomes" id="UP000323324"/>
    </source>
</evidence>
<feature type="transmembrane region" description="Helical" evidence="1">
    <location>
        <begin position="16"/>
        <end position="35"/>
    </location>
</feature>
<organism evidence="2 3">
    <name type="scientific">Bizionia saleffrena</name>
    <dbReference type="NCBI Taxonomy" id="291189"/>
    <lineage>
        <taxon>Bacteria</taxon>
        <taxon>Pseudomonadati</taxon>
        <taxon>Bacteroidota</taxon>
        <taxon>Flavobacteriia</taxon>
        <taxon>Flavobacteriales</taxon>
        <taxon>Flavobacteriaceae</taxon>
        <taxon>Bizionia</taxon>
    </lineage>
</organism>
<dbReference type="GO" id="GO:0005886">
    <property type="term" value="C:plasma membrane"/>
    <property type="evidence" value="ECO:0007669"/>
    <property type="project" value="TreeGrafter"/>
</dbReference>
<feature type="transmembrane region" description="Helical" evidence="1">
    <location>
        <begin position="72"/>
        <end position="92"/>
    </location>
</feature>
<keyword evidence="1" id="KW-0812">Transmembrane</keyword>
<dbReference type="Pfam" id="PF03729">
    <property type="entry name" value="DUF308"/>
    <property type="match status" value="2"/>
</dbReference>
<keyword evidence="1" id="KW-1133">Transmembrane helix</keyword>
<evidence type="ECO:0000256" key="1">
    <source>
        <dbReference type="SAM" id="Phobius"/>
    </source>
</evidence>
<feature type="transmembrane region" description="Helical" evidence="1">
    <location>
        <begin position="41"/>
        <end position="65"/>
    </location>
</feature>
<dbReference type="InterPro" id="IPR052712">
    <property type="entry name" value="Acid_resist_chaperone_HdeD"/>
</dbReference>
<dbReference type="PANTHER" id="PTHR34989:SF1">
    <property type="entry name" value="PROTEIN HDED"/>
    <property type="match status" value="1"/>
</dbReference>
<proteinExistence type="predicted"/>
<dbReference type="RefSeq" id="WP_148369454.1">
    <property type="nucleotide sequence ID" value="NZ_VSKM01000005.1"/>
</dbReference>
<keyword evidence="1" id="KW-0472">Membrane</keyword>
<dbReference type="PANTHER" id="PTHR34989">
    <property type="entry name" value="PROTEIN HDED"/>
    <property type="match status" value="1"/>
</dbReference>
<sequence>MQTLFLKSVNEVIKQWYIPLLVGVFFIVVSIVAFTSPLGSLITLSILFALSFVFGGLSEAVFSIINRKRLDNWGWTLAFGIVTFVVGVLLLSNPGLSIATLAFYIGFVLLFRSISAIGFAMDIKKYGSKNWGGLLILGVLGAIFSFVLIWNPVFAGLSVVMLVALSFLTAGLFSVFLAFQLRKLHQSSKELSTELQQRYDVLAQDIRAEWDD</sequence>
<keyword evidence="3" id="KW-1185">Reference proteome</keyword>
<feature type="transmembrane region" description="Helical" evidence="1">
    <location>
        <begin position="131"/>
        <end position="150"/>
    </location>
</feature>
<protein>
    <submittedName>
        <fullName evidence="2">HdeD family acid-resistance protein</fullName>
    </submittedName>
</protein>
<gene>
    <name evidence="2" type="ORF">ES676_06285</name>
</gene>
<feature type="transmembrane region" description="Helical" evidence="1">
    <location>
        <begin position="156"/>
        <end position="179"/>
    </location>
</feature>
<comment type="caution">
    <text evidence="2">The sequence shown here is derived from an EMBL/GenBank/DDBJ whole genome shotgun (WGS) entry which is preliminary data.</text>
</comment>
<feature type="transmembrane region" description="Helical" evidence="1">
    <location>
        <begin position="98"/>
        <end position="119"/>
    </location>
</feature>
<evidence type="ECO:0000313" key="2">
    <source>
        <dbReference type="EMBL" id="TYB76056.1"/>
    </source>
</evidence>